<dbReference type="InterPro" id="IPR001752">
    <property type="entry name" value="Kinesin_motor_dom"/>
</dbReference>
<dbReference type="Gene3D" id="3.40.850.10">
    <property type="entry name" value="Kinesin motor domain"/>
    <property type="match status" value="1"/>
</dbReference>
<dbReference type="GO" id="GO:0008574">
    <property type="term" value="F:plus-end-directed microtubule motor activity"/>
    <property type="evidence" value="ECO:0007669"/>
    <property type="project" value="TreeGrafter"/>
</dbReference>
<dbReference type="Pfam" id="PF00225">
    <property type="entry name" value="Kinesin"/>
    <property type="match status" value="1"/>
</dbReference>
<name>A0A0C2M8S5_THEKT</name>
<keyword evidence="8" id="KW-0206">Cytoskeleton</keyword>
<dbReference type="PANTHER" id="PTHR47970:SF29">
    <property type="entry name" value="KINESIN FAMILY MEMBER 20B"/>
    <property type="match status" value="1"/>
</dbReference>
<dbReference type="EMBL" id="JWZT01005496">
    <property type="protein sequence ID" value="KII60709.1"/>
    <property type="molecule type" value="Genomic_DNA"/>
</dbReference>
<dbReference type="GO" id="GO:0005634">
    <property type="term" value="C:nucleus"/>
    <property type="evidence" value="ECO:0007669"/>
    <property type="project" value="TreeGrafter"/>
</dbReference>
<keyword evidence="2" id="KW-0963">Cytoplasm</keyword>
<evidence type="ECO:0000256" key="6">
    <source>
        <dbReference type="ARBA" id="ARBA00023054"/>
    </source>
</evidence>
<dbReference type="GO" id="GO:0005876">
    <property type="term" value="C:spindle microtubule"/>
    <property type="evidence" value="ECO:0007669"/>
    <property type="project" value="TreeGrafter"/>
</dbReference>
<dbReference type="PROSITE" id="PS50067">
    <property type="entry name" value="KINESIN_MOTOR_2"/>
    <property type="match status" value="1"/>
</dbReference>
<evidence type="ECO:0000256" key="8">
    <source>
        <dbReference type="ARBA" id="ARBA00023212"/>
    </source>
</evidence>
<keyword evidence="6" id="KW-0175">Coiled coil</keyword>
<dbReference type="GO" id="GO:0072686">
    <property type="term" value="C:mitotic spindle"/>
    <property type="evidence" value="ECO:0007669"/>
    <property type="project" value="TreeGrafter"/>
</dbReference>
<dbReference type="GO" id="GO:0007018">
    <property type="term" value="P:microtubule-based movement"/>
    <property type="evidence" value="ECO:0007669"/>
    <property type="project" value="InterPro"/>
</dbReference>
<evidence type="ECO:0000313" key="12">
    <source>
        <dbReference type="Proteomes" id="UP000031668"/>
    </source>
</evidence>
<comment type="subcellular location">
    <subcellularLocation>
        <location evidence="1">Cytoplasm</location>
        <location evidence="1">Cytoskeleton</location>
        <location evidence="1">Spindle</location>
    </subcellularLocation>
</comment>
<keyword evidence="3" id="KW-0597">Phosphoprotein</keyword>
<protein>
    <submittedName>
        <fullName evidence="11">Kinesin-like protein KIF20A</fullName>
    </submittedName>
</protein>
<dbReference type="PANTHER" id="PTHR47970">
    <property type="entry name" value="KINESIN-LIKE PROTEIN KIF11"/>
    <property type="match status" value="1"/>
</dbReference>
<dbReference type="OrthoDB" id="2403182at2759"/>
<dbReference type="AlphaFoldDB" id="A0A0C2M8S5"/>
<organism evidence="11 12">
    <name type="scientific">Thelohanellus kitauei</name>
    <name type="common">Myxosporean</name>
    <dbReference type="NCBI Taxonomy" id="669202"/>
    <lineage>
        <taxon>Eukaryota</taxon>
        <taxon>Metazoa</taxon>
        <taxon>Cnidaria</taxon>
        <taxon>Myxozoa</taxon>
        <taxon>Myxosporea</taxon>
        <taxon>Bivalvulida</taxon>
        <taxon>Platysporina</taxon>
        <taxon>Myxobolidae</taxon>
        <taxon>Thelohanellus</taxon>
    </lineage>
</organism>
<evidence type="ECO:0000256" key="2">
    <source>
        <dbReference type="ARBA" id="ARBA00022490"/>
    </source>
</evidence>
<comment type="caution">
    <text evidence="11">The sequence shown here is derived from an EMBL/GenBank/DDBJ whole genome shotgun (WGS) entry which is preliminary data.</text>
</comment>
<proteinExistence type="inferred from homology"/>
<gene>
    <name evidence="11" type="ORF">RF11_05883</name>
</gene>
<evidence type="ECO:0000256" key="3">
    <source>
        <dbReference type="ARBA" id="ARBA00022553"/>
    </source>
</evidence>
<evidence type="ECO:0000256" key="5">
    <source>
        <dbReference type="ARBA" id="ARBA00022840"/>
    </source>
</evidence>
<comment type="similarity">
    <text evidence="9">Belongs to the TRAFAC class myosin-kinesin ATPase superfamily. Kinesin family.</text>
</comment>
<dbReference type="InterPro" id="IPR047149">
    <property type="entry name" value="KIF11-like"/>
</dbReference>
<feature type="binding site" evidence="9">
    <location>
        <begin position="112"/>
        <end position="119"/>
    </location>
    <ligand>
        <name>ATP</name>
        <dbReference type="ChEBI" id="CHEBI:30616"/>
    </ligand>
</feature>
<evidence type="ECO:0000259" key="10">
    <source>
        <dbReference type="PROSITE" id="PS50067"/>
    </source>
</evidence>
<accession>A0A0C2M8S5</accession>
<evidence type="ECO:0000256" key="7">
    <source>
        <dbReference type="ARBA" id="ARBA00023175"/>
    </source>
</evidence>
<dbReference type="GO" id="GO:0051231">
    <property type="term" value="P:spindle elongation"/>
    <property type="evidence" value="ECO:0007669"/>
    <property type="project" value="TreeGrafter"/>
</dbReference>
<dbReference type="InterPro" id="IPR027417">
    <property type="entry name" value="P-loop_NTPase"/>
</dbReference>
<evidence type="ECO:0000256" key="9">
    <source>
        <dbReference type="PROSITE-ProRule" id="PRU00283"/>
    </source>
</evidence>
<reference evidence="11 12" key="1">
    <citation type="journal article" date="2014" name="Genome Biol. Evol.">
        <title>The genome of the myxosporean Thelohanellus kitauei shows adaptations to nutrient acquisition within its fish host.</title>
        <authorList>
            <person name="Yang Y."/>
            <person name="Xiong J."/>
            <person name="Zhou Z."/>
            <person name="Huo F."/>
            <person name="Miao W."/>
            <person name="Ran C."/>
            <person name="Liu Y."/>
            <person name="Zhang J."/>
            <person name="Feng J."/>
            <person name="Wang M."/>
            <person name="Wang M."/>
            <person name="Wang L."/>
            <person name="Yao B."/>
        </authorList>
    </citation>
    <scope>NUCLEOTIDE SEQUENCE [LARGE SCALE GENOMIC DNA]</scope>
    <source>
        <strain evidence="11">Wuqing</strain>
    </source>
</reference>
<dbReference type="InterPro" id="IPR036961">
    <property type="entry name" value="Kinesin_motor_dom_sf"/>
</dbReference>
<keyword evidence="4 9" id="KW-0547">Nucleotide-binding</keyword>
<dbReference type="GO" id="GO:0005524">
    <property type="term" value="F:ATP binding"/>
    <property type="evidence" value="ECO:0007669"/>
    <property type="project" value="UniProtKB-UniRule"/>
</dbReference>
<keyword evidence="12" id="KW-1185">Reference proteome</keyword>
<sequence length="329" mass="37529">MSAEYVSFVGDSFSKNEDAVKVLLRIRPPFANEENDINNFEIVSRQQLNVKVPESSWTYKNIKRHHIGSSFTFEFSNIFDWSATQHRLFTSLVDGIVLDFLSGKNGLLFTYGITNSGKTYTLIGTQNDPGILPRTINYVFKCLKNYKIATDANFRKYPYRGVVEVDPKEASMSAESKCHLFERFDHTQNKDKAGDFDPVFSKGDMSFDFLSSKSDSDDEVNLGIDVMNIPLDFKTTLYIYMSIAEIYNEQVFDLLDLSIENENLRRIPLKIQGDHKSGFFVKNLTSVLVSSAEEAFKILKIGLSHRKTAETMMNLNSSRRYFCDITSAT</sequence>
<dbReference type="SMART" id="SM00129">
    <property type="entry name" value="KISc"/>
    <property type="match status" value="1"/>
</dbReference>
<dbReference type="SUPFAM" id="SSF52540">
    <property type="entry name" value="P-loop containing nucleoside triphosphate hydrolases"/>
    <property type="match status" value="1"/>
</dbReference>
<keyword evidence="5 9" id="KW-0067">ATP-binding</keyword>
<keyword evidence="7 9" id="KW-0505">Motor protein</keyword>
<dbReference type="PRINTS" id="PR00380">
    <property type="entry name" value="KINESINHEAVY"/>
</dbReference>
<dbReference type="GO" id="GO:0008017">
    <property type="term" value="F:microtubule binding"/>
    <property type="evidence" value="ECO:0007669"/>
    <property type="project" value="InterPro"/>
</dbReference>
<evidence type="ECO:0000256" key="4">
    <source>
        <dbReference type="ARBA" id="ARBA00022741"/>
    </source>
</evidence>
<dbReference type="GO" id="GO:0090307">
    <property type="term" value="P:mitotic spindle assembly"/>
    <property type="evidence" value="ECO:0007669"/>
    <property type="project" value="TreeGrafter"/>
</dbReference>
<dbReference type="OMA" id="RTHYSIW"/>
<evidence type="ECO:0000313" key="11">
    <source>
        <dbReference type="EMBL" id="KII60709.1"/>
    </source>
</evidence>
<dbReference type="Proteomes" id="UP000031668">
    <property type="component" value="Unassembled WGS sequence"/>
</dbReference>
<feature type="domain" description="Kinesin motor" evidence="10">
    <location>
        <begin position="19"/>
        <end position="329"/>
    </location>
</feature>
<evidence type="ECO:0000256" key="1">
    <source>
        <dbReference type="ARBA" id="ARBA00004186"/>
    </source>
</evidence>